<feature type="non-terminal residue" evidence="1">
    <location>
        <position position="106"/>
    </location>
</feature>
<sequence>MAKKVALAALLLLSFSTHFLLGALLLHGIRKKLLKMQSHLENFEASMAETRAQCALGHLQDSWLMQCILLQEFSKFLRVLGCYPIDHSSLETGILTVFQPSGSRRE</sequence>
<protein>
    <submittedName>
        <fullName evidence="1">Uncharacterized protein</fullName>
    </submittedName>
</protein>
<reference evidence="1 2" key="1">
    <citation type="submission" date="2023-12" db="EMBL/GenBank/DDBJ databases">
        <title>A high-quality genome assembly for Dillenia turbinata (Dilleniales).</title>
        <authorList>
            <person name="Chanderbali A."/>
        </authorList>
    </citation>
    <scope>NUCLEOTIDE SEQUENCE [LARGE SCALE GENOMIC DNA]</scope>
    <source>
        <strain evidence="1">LSX21</strain>
        <tissue evidence="1">Leaf</tissue>
    </source>
</reference>
<evidence type="ECO:0000313" key="2">
    <source>
        <dbReference type="Proteomes" id="UP001370490"/>
    </source>
</evidence>
<name>A0AAN8Z1I3_9MAGN</name>
<organism evidence="1 2">
    <name type="scientific">Dillenia turbinata</name>
    <dbReference type="NCBI Taxonomy" id="194707"/>
    <lineage>
        <taxon>Eukaryota</taxon>
        <taxon>Viridiplantae</taxon>
        <taxon>Streptophyta</taxon>
        <taxon>Embryophyta</taxon>
        <taxon>Tracheophyta</taxon>
        <taxon>Spermatophyta</taxon>
        <taxon>Magnoliopsida</taxon>
        <taxon>eudicotyledons</taxon>
        <taxon>Gunneridae</taxon>
        <taxon>Pentapetalae</taxon>
        <taxon>Dilleniales</taxon>
        <taxon>Dilleniaceae</taxon>
        <taxon>Dillenia</taxon>
    </lineage>
</organism>
<keyword evidence="2" id="KW-1185">Reference proteome</keyword>
<comment type="caution">
    <text evidence="1">The sequence shown here is derived from an EMBL/GenBank/DDBJ whole genome shotgun (WGS) entry which is preliminary data.</text>
</comment>
<dbReference type="AlphaFoldDB" id="A0AAN8Z1I3"/>
<proteinExistence type="predicted"/>
<accession>A0AAN8Z1I3</accession>
<dbReference type="EMBL" id="JBAMMX010000023">
    <property type="protein sequence ID" value="KAK6917283.1"/>
    <property type="molecule type" value="Genomic_DNA"/>
</dbReference>
<gene>
    <name evidence="1" type="ORF">RJ641_018034</name>
</gene>
<evidence type="ECO:0000313" key="1">
    <source>
        <dbReference type="EMBL" id="KAK6917283.1"/>
    </source>
</evidence>
<dbReference type="Proteomes" id="UP001370490">
    <property type="component" value="Unassembled WGS sequence"/>
</dbReference>